<sequence length="139" mass="16241">MPRGLNYATVEKRREKGRVVEIVCRIIFGTLAAVLMALRRSAVSRAINTSFVERYHATDRHRNARKARKTYRFSKDWRQHEAVTDFTMYSYNVCWPVKTLRVRRGDGSWKARTPAMAAGLADHIWTLSEWLKFPVVQRA</sequence>
<accession>A0A432ML52</accession>
<dbReference type="OrthoDB" id="286014at2"/>
<keyword evidence="1" id="KW-0812">Transmembrane</keyword>
<feature type="transmembrane region" description="Helical" evidence="1">
    <location>
        <begin position="20"/>
        <end position="38"/>
    </location>
</feature>
<reference evidence="2 3" key="1">
    <citation type="submission" date="2018-12" db="EMBL/GenBank/DDBJ databases">
        <authorList>
            <person name="Toschakov S.V."/>
        </authorList>
    </citation>
    <scope>NUCLEOTIDE SEQUENCE [LARGE SCALE GENOMIC DNA]</scope>
    <source>
        <strain evidence="2 3">GM2012</strain>
    </source>
</reference>
<dbReference type="AlphaFoldDB" id="A0A432ML52"/>
<proteinExistence type="predicted"/>
<keyword evidence="3" id="KW-1185">Reference proteome</keyword>
<evidence type="ECO:0000313" key="2">
    <source>
        <dbReference type="EMBL" id="RUL87865.1"/>
    </source>
</evidence>
<comment type="caution">
    <text evidence="2">The sequence shown here is derived from an EMBL/GenBank/DDBJ whole genome shotgun (WGS) entry which is preliminary data.</text>
</comment>
<keyword evidence="1" id="KW-1133">Transmembrane helix</keyword>
<keyword evidence="1" id="KW-0472">Membrane</keyword>
<evidence type="ECO:0000313" key="3">
    <source>
        <dbReference type="Proteomes" id="UP000280296"/>
    </source>
</evidence>
<reference evidence="2 3" key="2">
    <citation type="submission" date="2019-01" db="EMBL/GenBank/DDBJ databases">
        <title>Tautonia sociabilis, a novel thermotolerant planctomycete of Isosphaeraceae family, isolated from a 4000 m deep subterranean habitat.</title>
        <authorList>
            <person name="Kovaleva O.L."/>
            <person name="Elcheninov A.G."/>
            <person name="Van Heerden E."/>
            <person name="Toshchakov S.V."/>
            <person name="Novikov A."/>
            <person name="Bonch-Osmolovskaya E.A."/>
            <person name="Kublanov I.V."/>
        </authorList>
    </citation>
    <scope>NUCLEOTIDE SEQUENCE [LARGE SCALE GENOMIC DNA]</scope>
    <source>
        <strain evidence="2 3">GM2012</strain>
    </source>
</reference>
<evidence type="ECO:0000256" key="1">
    <source>
        <dbReference type="SAM" id="Phobius"/>
    </source>
</evidence>
<dbReference type="RefSeq" id="WP_126725181.1">
    <property type="nucleotide sequence ID" value="NZ_RYZH01000016.1"/>
</dbReference>
<dbReference type="EMBL" id="RYZH01000016">
    <property type="protein sequence ID" value="RUL87865.1"/>
    <property type="molecule type" value="Genomic_DNA"/>
</dbReference>
<protein>
    <submittedName>
        <fullName evidence="2">Uncharacterized protein</fullName>
    </submittedName>
</protein>
<gene>
    <name evidence="2" type="ORF">TsocGM_10045</name>
</gene>
<organism evidence="2 3">
    <name type="scientific">Tautonia sociabilis</name>
    <dbReference type="NCBI Taxonomy" id="2080755"/>
    <lineage>
        <taxon>Bacteria</taxon>
        <taxon>Pseudomonadati</taxon>
        <taxon>Planctomycetota</taxon>
        <taxon>Planctomycetia</taxon>
        <taxon>Isosphaerales</taxon>
        <taxon>Isosphaeraceae</taxon>
        <taxon>Tautonia</taxon>
    </lineage>
</organism>
<name>A0A432ML52_9BACT</name>
<dbReference type="Proteomes" id="UP000280296">
    <property type="component" value="Unassembled WGS sequence"/>
</dbReference>